<proteinExistence type="inferred from homology"/>
<feature type="transmembrane region" description="Helical" evidence="7">
    <location>
        <begin position="195"/>
        <end position="212"/>
    </location>
</feature>
<sequence>MTSILAQANADVRLDANAVDYLLVAFYFLLVLGIGYMARRSVSSSLDFLLSGRSMPAWVTGLAFISANLGALELIGMMANGAQYGIATVHYYWIGAIPAMVFLGLVMMPFYYGSKARSVPEFLAKRFNRTTQRIQGVIFAVASILIAGVNLFALGLIIEALLGWPLTVAIPVAALVVLAYTTLGGLSAAIYNEVLQFFVILALLIPLTLVGLNRVGGWNGLVEKVTAGPGGAEQLSSWPGTELTEIANPVLSVIGIVFGLGFVLSFGYWTTNFAEVQRALSAKSMSAARRTPIIGAFPKALIPLVVVIPGMIAAVLLPQIQAVKAAGGSVDGITYNDSLTLLMKDLLPNGILGVAIAGLLAAFMAGMAANISSFNTVFTYDLWQDWIKPGKSDRYYLQVGRWVTVIGCILAIGTAFIASGSQNLMDYIQALFSFFNAPLFAIFILGLFWKRMTGTAAWIGLLSGTVAAVAVDLLVRFDVLQLSNQAGSFVGASAAFIVGVGVAALVSTAGRPKAEAELTGLVWSLTPRASRTHTTEGDDAGWYRSPQLLAVLVLILVVVLYIIFI</sequence>
<evidence type="ECO:0000256" key="7">
    <source>
        <dbReference type="SAM" id="Phobius"/>
    </source>
</evidence>
<feature type="transmembrane region" description="Helical" evidence="7">
    <location>
        <begin position="246"/>
        <end position="271"/>
    </location>
</feature>
<keyword evidence="5 7" id="KW-0472">Membrane</keyword>
<comment type="similarity">
    <text evidence="2 6">Belongs to the sodium:solute symporter (SSF) (TC 2.A.21) family.</text>
</comment>
<keyword evidence="9" id="KW-1185">Reference proteome</keyword>
<evidence type="ECO:0000256" key="3">
    <source>
        <dbReference type="ARBA" id="ARBA00022692"/>
    </source>
</evidence>
<keyword evidence="4 7" id="KW-1133">Transmembrane helix</keyword>
<dbReference type="GO" id="GO:0005412">
    <property type="term" value="F:D-glucose:sodium symporter activity"/>
    <property type="evidence" value="ECO:0007669"/>
    <property type="project" value="TreeGrafter"/>
</dbReference>
<feature type="transmembrane region" description="Helical" evidence="7">
    <location>
        <begin position="427"/>
        <end position="449"/>
    </location>
</feature>
<evidence type="ECO:0000256" key="6">
    <source>
        <dbReference type="RuleBase" id="RU362091"/>
    </source>
</evidence>
<feature type="transmembrane region" description="Helical" evidence="7">
    <location>
        <begin position="134"/>
        <end position="158"/>
    </location>
</feature>
<dbReference type="AlphaFoldDB" id="A0A511DAV1"/>
<dbReference type="InterPro" id="IPR001734">
    <property type="entry name" value="Na/solute_symporter"/>
</dbReference>
<dbReference type="Pfam" id="PF00474">
    <property type="entry name" value="SSF"/>
    <property type="match status" value="1"/>
</dbReference>
<keyword evidence="3 7" id="KW-0812">Transmembrane</keyword>
<feature type="transmembrane region" description="Helical" evidence="7">
    <location>
        <begin position="164"/>
        <end position="183"/>
    </location>
</feature>
<organism evidence="8 9">
    <name type="scientific">Pseudonocardia sulfidoxydans NBRC 16205</name>
    <dbReference type="NCBI Taxonomy" id="1223511"/>
    <lineage>
        <taxon>Bacteria</taxon>
        <taxon>Bacillati</taxon>
        <taxon>Actinomycetota</taxon>
        <taxon>Actinomycetes</taxon>
        <taxon>Pseudonocardiales</taxon>
        <taxon>Pseudonocardiaceae</taxon>
        <taxon>Pseudonocardia</taxon>
    </lineage>
</organism>
<dbReference type="CDD" id="cd11478">
    <property type="entry name" value="SLC5sbd_u2"/>
    <property type="match status" value="1"/>
</dbReference>
<dbReference type="PROSITE" id="PS50283">
    <property type="entry name" value="NA_SOLUT_SYMP_3"/>
    <property type="match status" value="1"/>
</dbReference>
<feature type="transmembrane region" description="Helical" evidence="7">
    <location>
        <begin position="487"/>
        <end position="506"/>
    </location>
</feature>
<dbReference type="PANTHER" id="PTHR11819">
    <property type="entry name" value="SOLUTE CARRIER FAMILY 5"/>
    <property type="match status" value="1"/>
</dbReference>
<dbReference type="Proteomes" id="UP000321685">
    <property type="component" value="Unassembled WGS sequence"/>
</dbReference>
<dbReference type="EMBL" id="BJVJ01000005">
    <property type="protein sequence ID" value="GEL21921.1"/>
    <property type="molecule type" value="Genomic_DNA"/>
</dbReference>
<dbReference type="GO" id="GO:0005886">
    <property type="term" value="C:plasma membrane"/>
    <property type="evidence" value="ECO:0007669"/>
    <property type="project" value="TreeGrafter"/>
</dbReference>
<feature type="transmembrane region" description="Helical" evidence="7">
    <location>
        <begin position="21"/>
        <end position="38"/>
    </location>
</feature>
<dbReference type="NCBIfam" id="TIGR00813">
    <property type="entry name" value="sss"/>
    <property type="match status" value="1"/>
</dbReference>
<comment type="subcellular location">
    <subcellularLocation>
        <location evidence="1">Membrane</location>
        <topology evidence="1">Multi-pass membrane protein</topology>
    </subcellularLocation>
</comment>
<evidence type="ECO:0000256" key="2">
    <source>
        <dbReference type="ARBA" id="ARBA00006434"/>
    </source>
</evidence>
<feature type="transmembrane region" description="Helical" evidence="7">
    <location>
        <begin position="292"/>
        <end position="317"/>
    </location>
</feature>
<dbReference type="RefSeq" id="WP_246114929.1">
    <property type="nucleotide sequence ID" value="NZ_BJVJ01000005.1"/>
</dbReference>
<feature type="transmembrane region" description="Helical" evidence="7">
    <location>
        <begin position="399"/>
        <end position="421"/>
    </location>
</feature>
<evidence type="ECO:0000313" key="9">
    <source>
        <dbReference type="Proteomes" id="UP000321685"/>
    </source>
</evidence>
<reference evidence="8 9" key="1">
    <citation type="submission" date="2019-07" db="EMBL/GenBank/DDBJ databases">
        <title>Whole genome shotgun sequence of Pseudonocardia sulfidoxydans NBRC 16205.</title>
        <authorList>
            <person name="Hosoyama A."/>
            <person name="Uohara A."/>
            <person name="Ohji S."/>
            <person name="Ichikawa N."/>
        </authorList>
    </citation>
    <scope>NUCLEOTIDE SEQUENCE [LARGE SCALE GENOMIC DNA]</scope>
    <source>
        <strain evidence="8 9">NBRC 16205</strain>
    </source>
</reference>
<feature type="transmembrane region" description="Helical" evidence="7">
    <location>
        <begin position="548"/>
        <end position="564"/>
    </location>
</feature>
<feature type="transmembrane region" description="Helical" evidence="7">
    <location>
        <begin position="351"/>
        <end position="378"/>
    </location>
</feature>
<evidence type="ECO:0000256" key="5">
    <source>
        <dbReference type="ARBA" id="ARBA00023136"/>
    </source>
</evidence>
<feature type="transmembrane region" description="Helical" evidence="7">
    <location>
        <begin position="91"/>
        <end position="113"/>
    </location>
</feature>
<feature type="transmembrane region" description="Helical" evidence="7">
    <location>
        <begin position="58"/>
        <end position="79"/>
    </location>
</feature>
<comment type="caution">
    <text evidence="8">The sequence shown here is derived from an EMBL/GenBank/DDBJ whole genome shotgun (WGS) entry which is preliminary data.</text>
</comment>
<evidence type="ECO:0000256" key="1">
    <source>
        <dbReference type="ARBA" id="ARBA00004141"/>
    </source>
</evidence>
<dbReference type="Gene3D" id="1.20.1730.10">
    <property type="entry name" value="Sodium/glucose cotransporter"/>
    <property type="match status" value="1"/>
</dbReference>
<evidence type="ECO:0000313" key="8">
    <source>
        <dbReference type="EMBL" id="GEL21921.1"/>
    </source>
</evidence>
<gene>
    <name evidence="8" type="ORF">PSU4_08750</name>
</gene>
<name>A0A511DAV1_9PSEU</name>
<dbReference type="InterPro" id="IPR038377">
    <property type="entry name" value="Na/Glc_symporter_sf"/>
</dbReference>
<evidence type="ECO:0000256" key="4">
    <source>
        <dbReference type="ARBA" id="ARBA00022989"/>
    </source>
</evidence>
<protein>
    <submittedName>
        <fullName evidence="8">Solute:Na+ symporter, SSS family protein</fullName>
    </submittedName>
</protein>
<accession>A0A511DAV1</accession>
<dbReference type="PANTHER" id="PTHR11819:SF195">
    <property type="entry name" value="SODIUM_GLUCOSE COTRANSPORTER 4"/>
    <property type="match status" value="1"/>
</dbReference>
<feature type="transmembrane region" description="Helical" evidence="7">
    <location>
        <begin position="456"/>
        <end position="475"/>
    </location>
</feature>